<gene>
    <name evidence="15" type="ORF">IFM89_020401</name>
</gene>
<dbReference type="AlphaFoldDB" id="A0A835HXB2"/>
<dbReference type="Proteomes" id="UP000631114">
    <property type="component" value="Unassembled WGS sequence"/>
</dbReference>
<evidence type="ECO:0000256" key="12">
    <source>
        <dbReference type="ARBA" id="ARBA00023277"/>
    </source>
</evidence>
<feature type="signal peptide" evidence="14">
    <location>
        <begin position="1"/>
        <end position="17"/>
    </location>
</feature>
<keyword evidence="14" id="KW-0732">Signal</keyword>
<comment type="subcellular location">
    <subcellularLocation>
        <location evidence="1">Membrane</location>
        <topology evidence="1">Single-pass type II membrane protein</topology>
    </subcellularLocation>
</comment>
<keyword evidence="8" id="KW-1133">Transmembrane helix</keyword>
<evidence type="ECO:0000256" key="1">
    <source>
        <dbReference type="ARBA" id="ARBA00004606"/>
    </source>
</evidence>
<evidence type="ECO:0000256" key="8">
    <source>
        <dbReference type="ARBA" id="ARBA00022989"/>
    </source>
</evidence>
<evidence type="ECO:0000256" key="11">
    <source>
        <dbReference type="ARBA" id="ARBA00023253"/>
    </source>
</evidence>
<evidence type="ECO:0000256" key="13">
    <source>
        <dbReference type="ARBA" id="ARBA00030350"/>
    </source>
</evidence>
<keyword evidence="9" id="KW-0472">Membrane</keyword>
<evidence type="ECO:0000256" key="3">
    <source>
        <dbReference type="ARBA" id="ARBA00007737"/>
    </source>
</evidence>
<dbReference type="PANTHER" id="PTHR31741:SF4">
    <property type="entry name" value="O-FUCOSYLTRANSFERASE 28"/>
    <property type="match status" value="1"/>
</dbReference>
<protein>
    <recommendedName>
        <fullName evidence="13">O-fucosyltransferase family protein</fullName>
    </recommendedName>
</protein>
<organism evidence="15 16">
    <name type="scientific">Coptis chinensis</name>
    <dbReference type="NCBI Taxonomy" id="261450"/>
    <lineage>
        <taxon>Eukaryota</taxon>
        <taxon>Viridiplantae</taxon>
        <taxon>Streptophyta</taxon>
        <taxon>Embryophyta</taxon>
        <taxon>Tracheophyta</taxon>
        <taxon>Spermatophyta</taxon>
        <taxon>Magnoliopsida</taxon>
        <taxon>Ranunculales</taxon>
        <taxon>Ranunculaceae</taxon>
        <taxon>Coptidoideae</taxon>
        <taxon>Coptis</taxon>
    </lineage>
</organism>
<dbReference type="GO" id="GO:0016020">
    <property type="term" value="C:membrane"/>
    <property type="evidence" value="ECO:0007669"/>
    <property type="project" value="UniProtKB-SubCell"/>
</dbReference>
<evidence type="ECO:0000313" key="16">
    <source>
        <dbReference type="Proteomes" id="UP000631114"/>
    </source>
</evidence>
<keyword evidence="4" id="KW-0328">Glycosyltransferase</keyword>
<dbReference type="GO" id="GO:0006004">
    <property type="term" value="P:fucose metabolic process"/>
    <property type="evidence" value="ECO:0007669"/>
    <property type="project" value="UniProtKB-KW"/>
</dbReference>
<proteinExistence type="inferred from homology"/>
<feature type="chain" id="PRO_5033046774" description="O-fucosyltransferase family protein" evidence="14">
    <location>
        <begin position="18"/>
        <end position="302"/>
    </location>
</feature>
<evidence type="ECO:0000256" key="4">
    <source>
        <dbReference type="ARBA" id="ARBA00022676"/>
    </source>
</evidence>
<sequence>MGISYLVDLILLMLVQGWVMNCLVYDRAAIKFRGVNADINFNLTDYEDDMKQLIIWDSSSARSKKSPTRLHTFTECLYVAIRPKFETAGICDMVAIAKLMNATLVLPSLDHESFWTDPSDFKDIFDWKHFIEVLKDDIDIIGSLCHLSTVELSLVKALFLGQRLIITKYGPCFKAAQGHASVFGCEPQSYFTEARELAYESTPNVFSHYTLATKEELEPVRHYRNRLAALDYIVALESDSFVYTYDGNMAKAKQQGHRRVQGFQKTINPDRKLANLIHKWAKAKVYNHRTGKTGFADIGEQL</sequence>
<comment type="similarity">
    <text evidence="3">Belongs to the glycosyltransferase GT106 family.</text>
</comment>
<keyword evidence="12" id="KW-0119">Carbohydrate metabolism</keyword>
<evidence type="ECO:0000256" key="9">
    <source>
        <dbReference type="ARBA" id="ARBA00023136"/>
    </source>
</evidence>
<evidence type="ECO:0000256" key="2">
    <source>
        <dbReference type="ARBA" id="ARBA00004881"/>
    </source>
</evidence>
<reference evidence="15 16" key="1">
    <citation type="submission" date="2020-10" db="EMBL/GenBank/DDBJ databases">
        <title>The Coptis chinensis genome and diversification of protoberbering-type alkaloids.</title>
        <authorList>
            <person name="Wang B."/>
            <person name="Shu S."/>
            <person name="Song C."/>
            <person name="Liu Y."/>
        </authorList>
    </citation>
    <scope>NUCLEOTIDE SEQUENCE [LARGE SCALE GENOMIC DNA]</scope>
    <source>
        <strain evidence="15">HL-2020</strain>
        <tissue evidence="15">Leaf</tissue>
    </source>
</reference>
<evidence type="ECO:0000256" key="6">
    <source>
        <dbReference type="ARBA" id="ARBA00022692"/>
    </source>
</evidence>
<name>A0A835HXB2_9MAGN</name>
<keyword evidence="11" id="KW-0294">Fucose metabolism</keyword>
<keyword evidence="10" id="KW-0325">Glycoprotein</keyword>
<evidence type="ECO:0000313" key="15">
    <source>
        <dbReference type="EMBL" id="KAF9605892.1"/>
    </source>
</evidence>
<dbReference type="Pfam" id="PF10250">
    <property type="entry name" value="O-FucT"/>
    <property type="match status" value="2"/>
</dbReference>
<evidence type="ECO:0000256" key="5">
    <source>
        <dbReference type="ARBA" id="ARBA00022679"/>
    </source>
</evidence>
<comment type="pathway">
    <text evidence="2">Glycan metabolism.</text>
</comment>
<comment type="caution">
    <text evidence="15">The sequence shown here is derived from an EMBL/GenBank/DDBJ whole genome shotgun (WGS) entry which is preliminary data.</text>
</comment>
<keyword evidence="5" id="KW-0808">Transferase</keyword>
<feature type="non-terminal residue" evidence="15">
    <location>
        <position position="302"/>
    </location>
</feature>
<evidence type="ECO:0000256" key="10">
    <source>
        <dbReference type="ARBA" id="ARBA00023180"/>
    </source>
</evidence>
<evidence type="ECO:0000256" key="7">
    <source>
        <dbReference type="ARBA" id="ARBA00022968"/>
    </source>
</evidence>
<dbReference type="GO" id="GO:0005737">
    <property type="term" value="C:cytoplasm"/>
    <property type="evidence" value="ECO:0007669"/>
    <property type="project" value="TreeGrafter"/>
</dbReference>
<dbReference type="GO" id="GO:0016757">
    <property type="term" value="F:glycosyltransferase activity"/>
    <property type="evidence" value="ECO:0007669"/>
    <property type="project" value="UniProtKB-KW"/>
</dbReference>
<dbReference type="InterPro" id="IPR019378">
    <property type="entry name" value="GDP-Fuc_O-FucTrfase"/>
</dbReference>
<accession>A0A835HXB2</accession>
<evidence type="ECO:0000256" key="14">
    <source>
        <dbReference type="SAM" id="SignalP"/>
    </source>
</evidence>
<dbReference type="EMBL" id="JADFTS010000005">
    <property type="protein sequence ID" value="KAF9605892.1"/>
    <property type="molecule type" value="Genomic_DNA"/>
</dbReference>
<dbReference type="PANTHER" id="PTHR31741">
    <property type="entry name" value="OS02G0726500 PROTEIN-RELATED"/>
    <property type="match status" value="1"/>
</dbReference>
<keyword evidence="6" id="KW-0812">Transmembrane</keyword>
<keyword evidence="7" id="KW-0735">Signal-anchor</keyword>
<keyword evidence="16" id="KW-1185">Reference proteome</keyword>